<dbReference type="AlphaFoldDB" id="A0A101FTY1"/>
<dbReference type="NCBIfam" id="TIGR01451">
    <property type="entry name" value="B_ant_repeat"/>
    <property type="match status" value="1"/>
</dbReference>
<accession>A0A101FTY1</accession>
<dbReference type="EMBL" id="LGFT01000025">
    <property type="protein sequence ID" value="KUK44435.1"/>
    <property type="molecule type" value="Genomic_DNA"/>
</dbReference>
<name>A0A101FTY1_9EURY</name>
<dbReference type="InterPro" id="IPR001434">
    <property type="entry name" value="OmcB-like_DUF11"/>
</dbReference>
<sequence length="397" mass="44493">MRLIYLAVLVLLVLSMQLTLMAAAASDEEDIENEITSRQFSLKVGEGVKIGDYRVELISVVSVMDGLIEVKVWKRVSEFEDWRVMEDHRDANFDEGAERGGLTLTVIDIFDEEAVRMRAEYRTNFGYPQKYVTERALAPKNLPKLEVSTTVDKTEISVGDEVKATVTVKNVGNDTARDVTIQDSPPLPQFRYLAGYPPKIKNQLQPGESDLAVYSMVAATEGEVKMPATVARYADSKSTIYSATSPSIKIDINPKRRPNLVLNVDPPAPIKHGGQGTINVTVKNDGDASAYRVVVKAEVESQGDGLELLKGSLDESFFEIPQGELETYSATFKGSRSGIYDVNLKASYQGDGEMMQKETAFEVAVLEREYKYLYYLPIVPVLIMSVWLFRRYREYKY</sequence>
<keyword evidence="1" id="KW-1133">Transmembrane helix</keyword>
<evidence type="ECO:0000313" key="6">
    <source>
        <dbReference type="Proteomes" id="UP000057043"/>
    </source>
</evidence>
<evidence type="ECO:0000313" key="5">
    <source>
        <dbReference type="Proteomes" id="UP000053961"/>
    </source>
</evidence>
<evidence type="ECO:0000259" key="2">
    <source>
        <dbReference type="Pfam" id="PF01345"/>
    </source>
</evidence>
<protein>
    <recommendedName>
        <fullName evidence="2">DUF11 domain-containing protein</fullName>
    </recommendedName>
</protein>
<organism evidence="3 6">
    <name type="scientific">Methanothrix harundinacea</name>
    <dbReference type="NCBI Taxonomy" id="301375"/>
    <lineage>
        <taxon>Archaea</taxon>
        <taxon>Methanobacteriati</taxon>
        <taxon>Methanobacteriota</taxon>
        <taxon>Stenosarchaea group</taxon>
        <taxon>Methanomicrobia</taxon>
        <taxon>Methanotrichales</taxon>
        <taxon>Methanotrichaceae</taxon>
        <taxon>Methanothrix</taxon>
    </lineage>
</organism>
<feature type="domain" description="DUF11" evidence="2">
    <location>
        <begin position="145"/>
        <end position="234"/>
    </location>
</feature>
<keyword evidence="1" id="KW-0812">Transmembrane</keyword>
<dbReference type="EMBL" id="LGHB01000020">
    <property type="protein sequence ID" value="KUK96093.1"/>
    <property type="molecule type" value="Genomic_DNA"/>
</dbReference>
<dbReference type="InterPro" id="IPR047589">
    <property type="entry name" value="DUF11_rpt"/>
</dbReference>
<evidence type="ECO:0000313" key="3">
    <source>
        <dbReference type="EMBL" id="KUK44435.1"/>
    </source>
</evidence>
<dbReference type="PATRIC" id="fig|301375.6.peg.442"/>
<reference evidence="4" key="1">
    <citation type="journal article" date="2015" name="MBio">
        <title>Genome-resolved metagenomic analysis reveals roles for candidate phyla and other microbial community members in biogeochemical transformations in oil reservoirs.</title>
        <authorList>
            <person name="Hu P."/>
            <person name="Tom L."/>
            <person name="Singh A."/>
            <person name="Thomas B.C."/>
            <person name="Baker B.J."/>
            <person name="Piceno Y.M."/>
            <person name="Andersen G.L."/>
            <person name="Banfield J.F."/>
        </authorList>
    </citation>
    <scope>NUCLEOTIDE SEQUENCE [LARGE SCALE GENOMIC DNA]</scope>
    <source>
        <strain evidence="4">56_747</strain>
    </source>
</reference>
<dbReference type="InterPro" id="IPR013783">
    <property type="entry name" value="Ig-like_fold"/>
</dbReference>
<keyword evidence="1" id="KW-0472">Membrane</keyword>
<dbReference type="PANTHER" id="PTHR35902">
    <property type="entry name" value="S-LAYER DOMAIN-LIKE PROTEIN-RELATED"/>
    <property type="match status" value="1"/>
</dbReference>
<evidence type="ECO:0000313" key="4">
    <source>
        <dbReference type="EMBL" id="KUK96093.1"/>
    </source>
</evidence>
<evidence type="ECO:0000256" key="1">
    <source>
        <dbReference type="SAM" id="Phobius"/>
    </source>
</evidence>
<dbReference type="Proteomes" id="UP000057043">
    <property type="component" value="Unassembled WGS sequence"/>
</dbReference>
<proteinExistence type="predicted"/>
<gene>
    <name evidence="3" type="ORF">XD72_1180</name>
    <name evidence="4" type="ORF">XE07_1365</name>
</gene>
<dbReference type="Pfam" id="PF01345">
    <property type="entry name" value="DUF11"/>
    <property type="match status" value="1"/>
</dbReference>
<comment type="caution">
    <text evidence="3">The sequence shown here is derived from an EMBL/GenBank/DDBJ whole genome shotgun (WGS) entry which is preliminary data.</text>
</comment>
<dbReference type="PANTHER" id="PTHR35902:SF3">
    <property type="entry name" value="NPCBM-ASSOCIATED, NEW3 DOMAIN OF ALPHA-GALACTOSIDASE"/>
    <property type="match status" value="1"/>
</dbReference>
<dbReference type="Proteomes" id="UP000053961">
    <property type="component" value="Unassembled WGS sequence"/>
</dbReference>
<reference evidence="5 6" key="2">
    <citation type="journal article" date="2015" name="MBio">
        <title>Genome-Resolved Metagenomic Analysis Reveals Roles for Candidate Phyla and Other Microbial Community Members in Biogeochemical Transformations in Oil Reservoirs.</title>
        <authorList>
            <person name="Hu P."/>
            <person name="Tom L."/>
            <person name="Singh A."/>
            <person name="Thomas B.C."/>
            <person name="Baker B.J."/>
            <person name="Piceno Y.M."/>
            <person name="Andersen G.L."/>
            <person name="Banfield J.F."/>
        </authorList>
    </citation>
    <scope>NUCLEOTIDE SEQUENCE [LARGE SCALE GENOMIC DNA]</scope>
    <source>
        <strain evidence="3">57_489</strain>
    </source>
</reference>
<dbReference type="Gene3D" id="2.60.40.10">
    <property type="entry name" value="Immunoglobulins"/>
    <property type="match status" value="2"/>
</dbReference>
<feature type="transmembrane region" description="Helical" evidence="1">
    <location>
        <begin position="372"/>
        <end position="389"/>
    </location>
</feature>